<dbReference type="Pfam" id="PF01207">
    <property type="entry name" value="Dus"/>
    <property type="match status" value="1"/>
</dbReference>
<dbReference type="PROSITE" id="PS01136">
    <property type="entry name" value="UPF0034"/>
    <property type="match status" value="1"/>
</dbReference>
<comment type="function">
    <text evidence="2 12">Catalyzes the synthesis of 5,6-dihydrouridine (D), a modified base found in the D-loop of most tRNAs, via the reduction of the C5-C6 double bond in target uridines.</text>
</comment>
<keyword evidence="17" id="KW-1185">Reference proteome</keyword>
<evidence type="ECO:0000256" key="1">
    <source>
        <dbReference type="ARBA" id="ARBA00001917"/>
    </source>
</evidence>
<evidence type="ECO:0000259" key="15">
    <source>
        <dbReference type="Pfam" id="PF01207"/>
    </source>
</evidence>
<dbReference type="Proteomes" id="UP000676194">
    <property type="component" value="Chromosome"/>
</dbReference>
<dbReference type="InterPro" id="IPR024036">
    <property type="entry name" value="tRNA-dHydroUridine_Synthase_C"/>
</dbReference>
<evidence type="ECO:0000256" key="5">
    <source>
        <dbReference type="ARBA" id="ARBA00022643"/>
    </source>
</evidence>
<dbReference type="EC" id="1.3.1.-" evidence="12"/>
<dbReference type="NCBIfam" id="TIGR00737">
    <property type="entry name" value="nifR3_yhdG"/>
    <property type="match status" value="1"/>
</dbReference>
<dbReference type="InterPro" id="IPR013785">
    <property type="entry name" value="Aldolase_TIM"/>
</dbReference>
<dbReference type="InterPro" id="IPR004652">
    <property type="entry name" value="DusB-like"/>
</dbReference>
<dbReference type="EMBL" id="CP074694">
    <property type="protein sequence ID" value="QVL34543.1"/>
    <property type="molecule type" value="Genomic_DNA"/>
</dbReference>
<evidence type="ECO:0000256" key="6">
    <source>
        <dbReference type="ARBA" id="ARBA00022694"/>
    </source>
</evidence>
<keyword evidence="3" id="KW-0820">tRNA-binding</keyword>
<dbReference type="InterPro" id="IPR035587">
    <property type="entry name" value="DUS-like_FMN-bd"/>
</dbReference>
<dbReference type="PANTHER" id="PTHR45846">
    <property type="entry name" value="TRNA-DIHYDROURIDINE(47) SYNTHASE [NAD(P)(+)]-LIKE"/>
    <property type="match status" value="1"/>
</dbReference>
<gene>
    <name evidence="16" type="primary">dusB</name>
    <name evidence="16" type="ORF">KIH39_11730</name>
</gene>
<evidence type="ECO:0000256" key="13">
    <source>
        <dbReference type="PIRSR" id="PIRSR006621-1"/>
    </source>
</evidence>
<dbReference type="PIRSF" id="PIRSF006621">
    <property type="entry name" value="Dus"/>
    <property type="match status" value="1"/>
</dbReference>
<evidence type="ECO:0000256" key="8">
    <source>
        <dbReference type="ARBA" id="ARBA00022884"/>
    </source>
</evidence>
<accession>A0A8E6BA03</accession>
<keyword evidence="14" id="KW-0547">Nucleotide-binding</keyword>
<feature type="binding site" evidence="14">
    <location>
        <position position="86"/>
    </location>
    <ligand>
        <name>FMN</name>
        <dbReference type="ChEBI" id="CHEBI:58210"/>
    </ligand>
</feature>
<proteinExistence type="inferred from homology"/>
<keyword evidence="8" id="KW-0694">RNA-binding</keyword>
<evidence type="ECO:0000256" key="3">
    <source>
        <dbReference type="ARBA" id="ARBA00022555"/>
    </source>
</evidence>
<feature type="domain" description="DUS-like FMN-binding" evidence="15">
    <location>
        <begin position="29"/>
        <end position="314"/>
    </location>
</feature>
<evidence type="ECO:0000256" key="12">
    <source>
        <dbReference type="PIRNR" id="PIRNR006621"/>
    </source>
</evidence>
<evidence type="ECO:0000313" key="16">
    <source>
        <dbReference type="EMBL" id="QVL34543.1"/>
    </source>
</evidence>
<organism evidence="16 17">
    <name type="scientific">Telmatocola sphagniphila</name>
    <dbReference type="NCBI Taxonomy" id="1123043"/>
    <lineage>
        <taxon>Bacteria</taxon>
        <taxon>Pseudomonadati</taxon>
        <taxon>Planctomycetota</taxon>
        <taxon>Planctomycetia</taxon>
        <taxon>Gemmatales</taxon>
        <taxon>Gemmataceae</taxon>
    </lineage>
</organism>
<keyword evidence="7" id="KW-0521">NADP</keyword>
<comment type="similarity">
    <text evidence="12">Belongs to the dus family.</text>
</comment>
<dbReference type="GO" id="GO:0017150">
    <property type="term" value="F:tRNA dihydrouridine synthase activity"/>
    <property type="evidence" value="ECO:0007669"/>
    <property type="project" value="InterPro"/>
</dbReference>
<dbReference type="Gene3D" id="1.10.1200.80">
    <property type="entry name" value="Putative flavin oxidoreducatase, domain 2"/>
    <property type="match status" value="1"/>
</dbReference>
<protein>
    <recommendedName>
        <fullName evidence="12">tRNA-dihydrouridine synthase</fullName>
        <ecNumber evidence="12">1.3.1.-</ecNumber>
    </recommendedName>
</protein>
<feature type="active site" description="Proton donor" evidence="13">
    <location>
        <position position="116"/>
    </location>
</feature>
<evidence type="ECO:0000256" key="14">
    <source>
        <dbReference type="PIRSR" id="PIRSR006621-2"/>
    </source>
</evidence>
<feature type="binding site" evidence="14">
    <location>
        <begin position="242"/>
        <end position="243"/>
    </location>
    <ligand>
        <name>FMN</name>
        <dbReference type="ChEBI" id="CHEBI:58210"/>
    </ligand>
</feature>
<evidence type="ECO:0000256" key="7">
    <source>
        <dbReference type="ARBA" id="ARBA00022857"/>
    </source>
</evidence>
<evidence type="ECO:0000256" key="11">
    <source>
        <dbReference type="ARBA" id="ARBA00048802"/>
    </source>
</evidence>
<dbReference type="RefSeq" id="WP_213499635.1">
    <property type="nucleotide sequence ID" value="NZ_CP074694.1"/>
</dbReference>
<reference evidence="16" key="1">
    <citation type="submission" date="2021-05" db="EMBL/GenBank/DDBJ databases">
        <title>Complete genome sequence of the cellulolytic planctomycete Telmatocola sphagniphila SP2T and characterization of the first cellulase from planctomycetes.</title>
        <authorList>
            <person name="Rakitin A.L."/>
            <person name="Beletsky A.V."/>
            <person name="Naumoff D.G."/>
            <person name="Kulichevskaya I.S."/>
            <person name="Mardanov A.V."/>
            <person name="Ravin N.V."/>
            <person name="Dedysh S.N."/>
        </authorList>
    </citation>
    <scope>NUCLEOTIDE SEQUENCE</scope>
    <source>
        <strain evidence="16">SP2T</strain>
    </source>
</reference>
<dbReference type="AlphaFoldDB" id="A0A8E6BA03"/>
<keyword evidence="5 12" id="KW-0288">FMN</keyword>
<evidence type="ECO:0000256" key="9">
    <source>
        <dbReference type="ARBA" id="ARBA00023002"/>
    </source>
</evidence>
<dbReference type="PANTHER" id="PTHR45846:SF1">
    <property type="entry name" value="TRNA-DIHYDROURIDINE(47) SYNTHASE [NAD(P)(+)]-LIKE"/>
    <property type="match status" value="1"/>
</dbReference>
<dbReference type="CDD" id="cd02801">
    <property type="entry name" value="DUS_like_FMN"/>
    <property type="match status" value="1"/>
</dbReference>
<dbReference type="Gene3D" id="3.20.20.70">
    <property type="entry name" value="Aldolase class I"/>
    <property type="match status" value="1"/>
</dbReference>
<keyword evidence="6 12" id="KW-0819">tRNA processing</keyword>
<comment type="catalytic activity">
    <reaction evidence="10">
        <text>a 5,6-dihydrouridine in tRNA + NADP(+) = a uridine in tRNA + NADPH + H(+)</text>
        <dbReference type="Rhea" id="RHEA:23624"/>
        <dbReference type="Rhea" id="RHEA-COMP:13339"/>
        <dbReference type="Rhea" id="RHEA-COMP:13887"/>
        <dbReference type="ChEBI" id="CHEBI:15378"/>
        <dbReference type="ChEBI" id="CHEBI:57783"/>
        <dbReference type="ChEBI" id="CHEBI:58349"/>
        <dbReference type="ChEBI" id="CHEBI:65315"/>
        <dbReference type="ChEBI" id="CHEBI:74443"/>
    </reaction>
</comment>
<keyword evidence="9 12" id="KW-0560">Oxidoreductase</keyword>
<feature type="binding site" evidence="14">
    <location>
        <position position="186"/>
    </location>
    <ligand>
        <name>FMN</name>
        <dbReference type="ChEBI" id="CHEBI:58210"/>
    </ligand>
</feature>
<keyword evidence="4 12" id="KW-0285">Flavoprotein</keyword>
<dbReference type="InterPro" id="IPR018517">
    <property type="entry name" value="tRNA_hU_synthase_CS"/>
</dbReference>
<feature type="binding site" evidence="14">
    <location>
        <position position="156"/>
    </location>
    <ligand>
        <name>FMN</name>
        <dbReference type="ChEBI" id="CHEBI:58210"/>
    </ligand>
</feature>
<comment type="catalytic activity">
    <reaction evidence="11">
        <text>a 5,6-dihydrouridine in tRNA + NAD(+) = a uridine in tRNA + NADH + H(+)</text>
        <dbReference type="Rhea" id="RHEA:54452"/>
        <dbReference type="Rhea" id="RHEA-COMP:13339"/>
        <dbReference type="Rhea" id="RHEA-COMP:13887"/>
        <dbReference type="ChEBI" id="CHEBI:15378"/>
        <dbReference type="ChEBI" id="CHEBI:57540"/>
        <dbReference type="ChEBI" id="CHEBI:57945"/>
        <dbReference type="ChEBI" id="CHEBI:65315"/>
        <dbReference type="ChEBI" id="CHEBI:74443"/>
    </reaction>
</comment>
<evidence type="ECO:0000256" key="4">
    <source>
        <dbReference type="ARBA" id="ARBA00022630"/>
    </source>
</evidence>
<evidence type="ECO:0000313" key="17">
    <source>
        <dbReference type="Proteomes" id="UP000676194"/>
    </source>
</evidence>
<comment type="cofactor">
    <cofactor evidence="1 12 14">
        <name>FMN</name>
        <dbReference type="ChEBI" id="CHEBI:58210"/>
    </cofactor>
</comment>
<evidence type="ECO:0000256" key="10">
    <source>
        <dbReference type="ARBA" id="ARBA00048205"/>
    </source>
</evidence>
<dbReference type="SUPFAM" id="SSF51395">
    <property type="entry name" value="FMN-linked oxidoreductases"/>
    <property type="match status" value="1"/>
</dbReference>
<dbReference type="GO" id="GO:0050660">
    <property type="term" value="F:flavin adenine dinucleotide binding"/>
    <property type="evidence" value="ECO:0007669"/>
    <property type="project" value="InterPro"/>
</dbReference>
<dbReference type="KEGG" id="tsph:KIH39_11730"/>
<dbReference type="GO" id="GO:0000049">
    <property type="term" value="F:tRNA binding"/>
    <property type="evidence" value="ECO:0007669"/>
    <property type="project" value="UniProtKB-KW"/>
</dbReference>
<sequence>MKESFPAPPKYLLEPFSIGSVPLPSRFNLAPLAGYTHMPFRLTVRELGGLGLATTDLVSARAILENSRKTFELLATCPEDKPLAVQIYGSNLKDLDAAAKFLEARGTQIIDINMGCPVNKVVKGGGGSAMMCDTTGQTLKVVQTVVEAVKIPVTVKMRLGWDDTQLTAPKFAAEFEQIGVSAITIHGRTREQGFSGSVNRDGIRTVVEAVQKIPVIGNGDIRNIEEAHRMIDETGCAAIAIGRGGLANPWIFRQLNNWLHTGVPGGRGSFEERIEFMETHLRRMIDWRGEHLACLQFRKVSAYHCRAIKADKDTHMKLQMLSRWSDFQEVVLELREKGPPKNWQAGGYEAEMNIPSGAISHW</sequence>
<name>A0A8E6BA03_9BACT</name>
<evidence type="ECO:0000256" key="2">
    <source>
        <dbReference type="ARBA" id="ARBA00002790"/>
    </source>
</evidence>
<dbReference type="InterPro" id="IPR001269">
    <property type="entry name" value="DUS_fam"/>
</dbReference>